<evidence type="ECO:0000313" key="4">
    <source>
        <dbReference type="Proteomes" id="UP000708208"/>
    </source>
</evidence>
<dbReference type="PROSITE" id="PS50994">
    <property type="entry name" value="INTEGRASE"/>
    <property type="match status" value="1"/>
</dbReference>
<evidence type="ECO:0000259" key="2">
    <source>
        <dbReference type="PROSITE" id="PS50994"/>
    </source>
</evidence>
<feature type="compositionally biased region" description="Basic residues" evidence="1">
    <location>
        <begin position="511"/>
        <end position="541"/>
    </location>
</feature>
<proteinExistence type="predicted"/>
<feature type="domain" description="Integrase catalytic" evidence="2">
    <location>
        <begin position="1"/>
        <end position="114"/>
    </location>
</feature>
<feature type="region of interest" description="Disordered" evidence="1">
    <location>
        <begin position="489"/>
        <end position="541"/>
    </location>
</feature>
<accession>A0A8J2JB54</accession>
<keyword evidence="4" id="KW-1185">Reference proteome</keyword>
<dbReference type="GO" id="GO:0015074">
    <property type="term" value="P:DNA integration"/>
    <property type="evidence" value="ECO:0007669"/>
    <property type="project" value="InterPro"/>
</dbReference>
<dbReference type="InterPro" id="IPR001584">
    <property type="entry name" value="Integrase_cat-core"/>
</dbReference>
<dbReference type="PANTHER" id="PTHR46585:SF1">
    <property type="entry name" value="CHROMO DOMAIN-CONTAINING PROTEIN"/>
    <property type="match status" value="1"/>
</dbReference>
<dbReference type="PANTHER" id="PTHR46585">
    <property type="entry name" value="INTEGRASE CORE DOMAIN CONTAINING PROTEIN"/>
    <property type="match status" value="1"/>
</dbReference>
<dbReference type="Proteomes" id="UP000708208">
    <property type="component" value="Unassembled WGS sequence"/>
</dbReference>
<name>A0A8J2JB54_9HEXA</name>
<evidence type="ECO:0000313" key="3">
    <source>
        <dbReference type="EMBL" id="CAG7685077.1"/>
    </source>
</evidence>
<feature type="non-terminal residue" evidence="3">
    <location>
        <position position="1"/>
    </location>
</feature>
<dbReference type="OrthoDB" id="7680611at2759"/>
<gene>
    <name evidence="3" type="ORF">AFUS01_LOCUS3104</name>
</gene>
<reference evidence="3" key="1">
    <citation type="submission" date="2021-06" db="EMBL/GenBank/DDBJ databases">
        <authorList>
            <person name="Hodson N. C."/>
            <person name="Mongue J. A."/>
            <person name="Jaron S. K."/>
        </authorList>
    </citation>
    <scope>NUCLEOTIDE SEQUENCE</scope>
</reference>
<sequence length="541" mass="62028">NRCRINDFRISVHLSARTGKALFLFSDRGKEYVSGKFRAFPKENKINPYHIHSRNKAAISERYIPGLFEKLQRFMTENNTRRIDNVLQQFVATYNNTYHRAIGRLPRAVTIENQHDVWERMFGKYLKEKNDMLRKPSKYHVNDLARISRAKLIFEKGYSENYFREVFRVTEVQDTLLWTYLLEDLSVPLEGISGQFNEAELTLASYPEKEEEEGGEKSQKQPVLSLGFNVERFKMGKHEALTPFNALEFNKIKAEDNLPFRVGCLSYIFLPMQEPKTIGVKDVLNAVNDVLKNETYPEFQVRFSNDNGSLIVNKVPKYFSVELPYAVKSYFELPFDTTFKNVSRIPVGHEVVEQEEVREHEAGEDEIIPVAGTAKRILVMLNVIENQFYNSQPIQLLAETTMTTNLNEETEVSFHPVTYVPVSGKELSSLRVDFMNEKFQPWDFSDTPTFRPHSQSNNSSGSVDNQLIGGGSAGLTGEASNYLIPLKSALSTDKSGSRKRKRTVQQVGGSVKRRRKNSSTRKKAKRVSTTKRKTKGKGKKN</sequence>
<feature type="region of interest" description="Disordered" evidence="1">
    <location>
        <begin position="443"/>
        <end position="469"/>
    </location>
</feature>
<dbReference type="EMBL" id="CAJVCH010018321">
    <property type="protein sequence ID" value="CAG7685077.1"/>
    <property type="molecule type" value="Genomic_DNA"/>
</dbReference>
<organism evidence="3 4">
    <name type="scientific">Allacma fusca</name>
    <dbReference type="NCBI Taxonomy" id="39272"/>
    <lineage>
        <taxon>Eukaryota</taxon>
        <taxon>Metazoa</taxon>
        <taxon>Ecdysozoa</taxon>
        <taxon>Arthropoda</taxon>
        <taxon>Hexapoda</taxon>
        <taxon>Collembola</taxon>
        <taxon>Symphypleona</taxon>
        <taxon>Sminthuridae</taxon>
        <taxon>Allacma</taxon>
    </lineage>
</organism>
<comment type="caution">
    <text evidence="3">The sequence shown here is derived from an EMBL/GenBank/DDBJ whole genome shotgun (WGS) entry which is preliminary data.</text>
</comment>
<evidence type="ECO:0000256" key="1">
    <source>
        <dbReference type="SAM" id="MobiDB-lite"/>
    </source>
</evidence>
<feature type="compositionally biased region" description="Polar residues" evidence="1">
    <location>
        <begin position="446"/>
        <end position="465"/>
    </location>
</feature>
<protein>
    <recommendedName>
        <fullName evidence="2">Integrase catalytic domain-containing protein</fullName>
    </recommendedName>
</protein>
<dbReference type="AlphaFoldDB" id="A0A8J2JB54"/>